<name>A0A6G4M332_KLEPN</name>
<sequence length="93" mass="10411">MNHYLRAFVISFFLTGCGNHLVFEPNKLPDGYIDQEYYVPITISGGTGPVVDLSYEIHPSNSGLKLVFSEKNITQNMYIITLLLKVILSCKGL</sequence>
<evidence type="ECO:0008006" key="2">
    <source>
        <dbReference type="Google" id="ProtNLM"/>
    </source>
</evidence>
<comment type="caution">
    <text evidence="1">The sequence shown here is derived from an EMBL/GenBank/DDBJ whole genome shotgun (WGS) entry which is preliminary data.</text>
</comment>
<gene>
    <name evidence="1" type="ORF">G5628_00280</name>
</gene>
<dbReference type="EMBL" id="JAAJTI010000001">
    <property type="protein sequence ID" value="NGF19789.1"/>
    <property type="molecule type" value="Genomic_DNA"/>
</dbReference>
<dbReference type="RefSeq" id="WP_163523298.1">
    <property type="nucleotide sequence ID" value="NZ_JAAJTI010000001.1"/>
</dbReference>
<accession>A0A6G4M332</accession>
<organism evidence="1">
    <name type="scientific">Klebsiella pneumoniae</name>
    <dbReference type="NCBI Taxonomy" id="573"/>
    <lineage>
        <taxon>Bacteria</taxon>
        <taxon>Pseudomonadati</taxon>
        <taxon>Pseudomonadota</taxon>
        <taxon>Gammaproteobacteria</taxon>
        <taxon>Enterobacterales</taxon>
        <taxon>Enterobacteriaceae</taxon>
        <taxon>Klebsiella/Raoultella group</taxon>
        <taxon>Klebsiella</taxon>
        <taxon>Klebsiella pneumoniae complex</taxon>
    </lineage>
</organism>
<protein>
    <recommendedName>
        <fullName evidence="2">Lipoprotein</fullName>
    </recommendedName>
</protein>
<dbReference type="AlphaFoldDB" id="A0A6G4M332"/>
<dbReference type="PROSITE" id="PS51257">
    <property type="entry name" value="PROKAR_LIPOPROTEIN"/>
    <property type="match status" value="1"/>
</dbReference>
<evidence type="ECO:0000313" key="1">
    <source>
        <dbReference type="EMBL" id="NGF19789.1"/>
    </source>
</evidence>
<reference evidence="1" key="1">
    <citation type="submission" date="2020-02" db="EMBL/GenBank/DDBJ databases">
        <title>WGS of Carbapenem-Resistant Entrobacteriaceae.</title>
        <authorList>
            <person name="Tokajian S."/>
            <person name="El Chaar M."/>
            <person name="El Khoury M."/>
        </authorList>
    </citation>
    <scope>NUCLEOTIDE SEQUENCE</scope>
    <source>
        <strain evidence="1">KPM_14</strain>
    </source>
</reference>
<proteinExistence type="predicted"/>